<organism evidence="2 3">
    <name type="scientific">Neohortaea acidophila</name>
    <dbReference type="NCBI Taxonomy" id="245834"/>
    <lineage>
        <taxon>Eukaryota</taxon>
        <taxon>Fungi</taxon>
        <taxon>Dikarya</taxon>
        <taxon>Ascomycota</taxon>
        <taxon>Pezizomycotina</taxon>
        <taxon>Dothideomycetes</taxon>
        <taxon>Dothideomycetidae</taxon>
        <taxon>Mycosphaerellales</taxon>
        <taxon>Teratosphaeriaceae</taxon>
        <taxon>Neohortaea</taxon>
    </lineage>
</organism>
<keyword evidence="3" id="KW-1185">Reference proteome</keyword>
<proteinExistence type="predicted"/>
<dbReference type="Proteomes" id="UP000799767">
    <property type="component" value="Unassembled WGS sequence"/>
</dbReference>
<dbReference type="RefSeq" id="XP_033585758.1">
    <property type="nucleotide sequence ID" value="XM_033737767.1"/>
</dbReference>
<dbReference type="Pfam" id="PF24864">
    <property type="entry name" value="DUF7730"/>
    <property type="match status" value="1"/>
</dbReference>
<protein>
    <recommendedName>
        <fullName evidence="1">DUF7730 domain-containing protein</fullName>
    </recommendedName>
</protein>
<dbReference type="InterPro" id="IPR038883">
    <property type="entry name" value="AN11006-like"/>
</dbReference>
<dbReference type="GeneID" id="54478769"/>
<dbReference type="AlphaFoldDB" id="A0A6A6PGR3"/>
<evidence type="ECO:0000259" key="1">
    <source>
        <dbReference type="Pfam" id="PF24864"/>
    </source>
</evidence>
<evidence type="ECO:0000313" key="2">
    <source>
        <dbReference type="EMBL" id="KAF2479188.1"/>
    </source>
</evidence>
<dbReference type="PANTHER" id="PTHR42085:SF7">
    <property type="entry name" value="F-BOX DOMAIN-CONTAINING PROTEIN"/>
    <property type="match status" value="1"/>
</dbReference>
<dbReference type="PANTHER" id="PTHR42085">
    <property type="entry name" value="F-BOX DOMAIN-CONTAINING PROTEIN"/>
    <property type="match status" value="1"/>
</dbReference>
<name>A0A6A6PGR3_9PEZI</name>
<dbReference type="InterPro" id="IPR056632">
    <property type="entry name" value="DUF7730"/>
</dbReference>
<sequence>MVEWWRLRTWTTTVLETSLMTDCENGDGAPNTTDEPFRFNDLPTEIRYAVYRIYLKRDHHIIIRNKHVRSKTVYIRHIEDVTTTHPQASRAFQAAAPLTPVILRVSKKIYEEARAILYGENKVHLDVFGSIDVLARIHQRSRRLITNVELEIPTTDVDVLDRFAKVVRLSLRYFAGLKKLVIYLPVQNPKQHNGNALQCTLGTAPIWESMRWLPEGCVVYLEGQSGPKLEWVLQKYVKLGNPQYVGYPAKGDAVRFKYTLPISR</sequence>
<reference evidence="2" key="1">
    <citation type="journal article" date="2020" name="Stud. Mycol.">
        <title>101 Dothideomycetes genomes: a test case for predicting lifestyles and emergence of pathogens.</title>
        <authorList>
            <person name="Haridas S."/>
            <person name="Albert R."/>
            <person name="Binder M."/>
            <person name="Bloem J."/>
            <person name="Labutti K."/>
            <person name="Salamov A."/>
            <person name="Andreopoulos B."/>
            <person name="Baker S."/>
            <person name="Barry K."/>
            <person name="Bills G."/>
            <person name="Bluhm B."/>
            <person name="Cannon C."/>
            <person name="Castanera R."/>
            <person name="Culley D."/>
            <person name="Daum C."/>
            <person name="Ezra D."/>
            <person name="Gonzalez J."/>
            <person name="Henrissat B."/>
            <person name="Kuo A."/>
            <person name="Liang C."/>
            <person name="Lipzen A."/>
            <person name="Lutzoni F."/>
            <person name="Magnuson J."/>
            <person name="Mondo S."/>
            <person name="Nolan M."/>
            <person name="Ohm R."/>
            <person name="Pangilinan J."/>
            <person name="Park H.-J."/>
            <person name="Ramirez L."/>
            <person name="Alfaro M."/>
            <person name="Sun H."/>
            <person name="Tritt A."/>
            <person name="Yoshinaga Y."/>
            <person name="Zwiers L.-H."/>
            <person name="Turgeon B."/>
            <person name="Goodwin S."/>
            <person name="Spatafora J."/>
            <person name="Crous P."/>
            <person name="Grigoriev I."/>
        </authorList>
    </citation>
    <scope>NUCLEOTIDE SEQUENCE</scope>
    <source>
        <strain evidence="2">CBS 113389</strain>
    </source>
</reference>
<feature type="domain" description="DUF7730" evidence="1">
    <location>
        <begin position="39"/>
        <end position="153"/>
    </location>
</feature>
<evidence type="ECO:0000313" key="3">
    <source>
        <dbReference type="Proteomes" id="UP000799767"/>
    </source>
</evidence>
<dbReference type="OrthoDB" id="2951834at2759"/>
<gene>
    <name evidence="2" type="ORF">BDY17DRAFT_327969</name>
</gene>
<dbReference type="EMBL" id="MU001642">
    <property type="protein sequence ID" value="KAF2479188.1"/>
    <property type="molecule type" value="Genomic_DNA"/>
</dbReference>
<accession>A0A6A6PGR3</accession>